<evidence type="ECO:0000313" key="1">
    <source>
        <dbReference type="EMBL" id="KKQ66796.1"/>
    </source>
</evidence>
<accession>A0A0G0MPG8</accession>
<organism evidence="1 2">
    <name type="scientific">Candidatus Daviesbacteria bacterium GW2011_GWA2_38_24</name>
    <dbReference type="NCBI Taxonomy" id="1618422"/>
    <lineage>
        <taxon>Bacteria</taxon>
        <taxon>Candidatus Daviesiibacteriota</taxon>
    </lineage>
</organism>
<reference evidence="1 2" key="1">
    <citation type="journal article" date="2015" name="Nature">
        <title>rRNA introns, odd ribosomes, and small enigmatic genomes across a large radiation of phyla.</title>
        <authorList>
            <person name="Brown C.T."/>
            <person name="Hug L.A."/>
            <person name="Thomas B.C."/>
            <person name="Sharon I."/>
            <person name="Castelle C.J."/>
            <person name="Singh A."/>
            <person name="Wilkins M.J."/>
            <person name="Williams K.H."/>
            <person name="Banfield J.F."/>
        </authorList>
    </citation>
    <scope>NUCLEOTIDE SEQUENCE [LARGE SCALE GENOMIC DNA]</scope>
</reference>
<dbReference type="AlphaFoldDB" id="A0A0G0MPG8"/>
<dbReference type="Proteomes" id="UP000034235">
    <property type="component" value="Unassembled WGS sequence"/>
</dbReference>
<proteinExistence type="predicted"/>
<comment type="caution">
    <text evidence="1">The sequence shown here is derived from an EMBL/GenBank/DDBJ whole genome shotgun (WGS) entry which is preliminary data.</text>
</comment>
<protein>
    <submittedName>
        <fullName evidence="1">Uncharacterized protein</fullName>
    </submittedName>
</protein>
<gene>
    <name evidence="1" type="ORF">US86_C0003G0039</name>
</gene>
<sequence length="153" mass="16409">MKGSTAPKVFLTFAIVFILFAAVTALISILGKPPPALLSINKIDYAVSPTIKVFAEGEHLIASTSAGTRVLTVSTDKAVNELIKNQAASKVNAIMLVEIDGIPAYEISALKSHRLVGIIPITLPIKINFSPETGEILRRDQSRLANIIDLISF</sequence>
<evidence type="ECO:0000313" key="2">
    <source>
        <dbReference type="Proteomes" id="UP000034235"/>
    </source>
</evidence>
<dbReference type="EMBL" id="LBUP01000003">
    <property type="protein sequence ID" value="KKQ66796.1"/>
    <property type="molecule type" value="Genomic_DNA"/>
</dbReference>
<name>A0A0G0MPG8_9BACT</name>